<dbReference type="InterPro" id="IPR011583">
    <property type="entry name" value="Chitinase_II/V-like_cat"/>
</dbReference>
<dbReference type="Pfam" id="PF00704">
    <property type="entry name" value="Glyco_hydro_18"/>
    <property type="match status" value="1"/>
</dbReference>
<evidence type="ECO:0000259" key="2">
    <source>
        <dbReference type="PROSITE" id="PS51910"/>
    </source>
</evidence>
<evidence type="ECO:0000313" key="4">
    <source>
        <dbReference type="Proteomes" id="UP000665561"/>
    </source>
</evidence>
<gene>
    <name evidence="3" type="ORF">GT019_06505</name>
</gene>
<dbReference type="PANTHER" id="PTHR46066:SF2">
    <property type="entry name" value="CHITINASE DOMAIN-CONTAINING PROTEIN 1"/>
    <property type="match status" value="1"/>
</dbReference>
<organism evidence="3 4">
    <name type="scientific">Paenibacillus glycinis</name>
    <dbReference type="NCBI Taxonomy" id="2697035"/>
    <lineage>
        <taxon>Bacteria</taxon>
        <taxon>Bacillati</taxon>
        <taxon>Bacillota</taxon>
        <taxon>Bacilli</taxon>
        <taxon>Bacillales</taxon>
        <taxon>Paenibacillaceae</taxon>
        <taxon>Paenibacillus</taxon>
    </lineage>
</organism>
<dbReference type="SMART" id="SM00636">
    <property type="entry name" value="Glyco_18"/>
    <property type="match status" value="1"/>
</dbReference>
<keyword evidence="3" id="KW-0378">Hydrolase</keyword>
<feature type="domain" description="GH18" evidence="2">
    <location>
        <begin position="326"/>
        <end position="641"/>
    </location>
</feature>
<sequence length="641" mass="69708">MPNRIKWTATLAVVLAFQAGLTTFGLSEAHAASGTANYRVYQNDKAIRDFAASSSAISYAKSFAYAHVEKITGRAWVWDNWPRYKVYENGVSSPGREFKTLQEAEQFAKKTRFAQIRDLEAPGFVESVFPNFRMYQGDKSLAAWSFATLADAKQAAKSFAGVHIMDLSSNQWVWDNITDAQEAAQRQTTPKYSVLKDGAPIGGKSYGFLLDAIRASAGMAGSTVVNTLTNQVVHSNIPAFAVTQSGKALGSYFSIYSAIAYAKTLSGATVAKDGATWWTNMPYLTVSQGDKPLKSFHTRKSAVQYAAQFKDAVVKTADGRSVWSNAKKLLYLGWNGTSSTATVLDQLGRTQGLDIDSPSWFELADASGTISDGSDPALVEALRPTGIKLTPLVSNQFDSKLTSAFLRSAAAKSRFIANLVAKLSALRVAGVNVDFEGLAGGDRALYTEFIRSLTSAAHKAGLSVSVDLPRGDVLWDAQTAYDQQALAGIVDMIMMMAYDQHWEGGDDAGSVAELAWVEEGVKQFLSYGIPRGKLMLGIPFYAREWRIDGSGKLIDSQALIMRNLSDLIQTTGAKGVFDSVSGQMKYTYGGHDGYTHVFWAETPETVKARLAIAKKYDLAGVAAWRLGFEQADLWNAMLLQK</sequence>
<dbReference type="Gene3D" id="3.10.50.10">
    <property type="match status" value="1"/>
</dbReference>
<evidence type="ECO:0000313" key="3">
    <source>
        <dbReference type="EMBL" id="NBD23519.1"/>
    </source>
</evidence>
<evidence type="ECO:0000256" key="1">
    <source>
        <dbReference type="SAM" id="SignalP"/>
    </source>
</evidence>
<comment type="caution">
    <text evidence="3">The sequence shown here is derived from an EMBL/GenBank/DDBJ whole genome shotgun (WGS) entry which is preliminary data.</text>
</comment>
<dbReference type="PANTHER" id="PTHR46066">
    <property type="entry name" value="CHITINASE DOMAIN-CONTAINING PROTEIN 1 FAMILY MEMBER"/>
    <property type="match status" value="1"/>
</dbReference>
<reference evidence="3 4" key="1">
    <citation type="submission" date="2020-01" db="EMBL/GenBank/DDBJ databases">
        <title>Paenibacillus soybeanensis sp. nov. isolated from the nodules of soybean (Glycine max(L.) Merr).</title>
        <authorList>
            <person name="Wang H."/>
        </authorList>
    </citation>
    <scope>NUCLEOTIDE SEQUENCE [LARGE SCALE GENOMIC DNA]</scope>
    <source>
        <strain evidence="3 4">T1</strain>
    </source>
</reference>
<dbReference type="GO" id="GO:0016787">
    <property type="term" value="F:hydrolase activity"/>
    <property type="evidence" value="ECO:0007669"/>
    <property type="project" value="UniProtKB-KW"/>
</dbReference>
<protein>
    <submittedName>
        <fullName evidence="3">Glycoside hydrolase</fullName>
    </submittedName>
</protein>
<dbReference type="SUPFAM" id="SSF51445">
    <property type="entry name" value="(Trans)glycosidases"/>
    <property type="match status" value="1"/>
</dbReference>
<dbReference type="InterPro" id="IPR017853">
    <property type="entry name" value="GH"/>
</dbReference>
<dbReference type="Proteomes" id="UP000665561">
    <property type="component" value="Unassembled WGS sequence"/>
</dbReference>
<dbReference type="EMBL" id="JAAAMV010000002">
    <property type="protein sequence ID" value="NBD23519.1"/>
    <property type="molecule type" value="Genomic_DNA"/>
</dbReference>
<dbReference type="PROSITE" id="PS51910">
    <property type="entry name" value="GH18_2"/>
    <property type="match status" value="1"/>
</dbReference>
<dbReference type="InterPro" id="IPR029070">
    <property type="entry name" value="Chitinase_insertion_sf"/>
</dbReference>
<dbReference type="InterPro" id="IPR001223">
    <property type="entry name" value="Glyco_hydro18_cat"/>
</dbReference>
<dbReference type="Gene3D" id="3.20.20.80">
    <property type="entry name" value="Glycosidases"/>
    <property type="match status" value="1"/>
</dbReference>
<keyword evidence="4" id="KW-1185">Reference proteome</keyword>
<proteinExistence type="predicted"/>
<accession>A0ABW9XM74</accession>
<name>A0ABW9XM74_9BACL</name>
<feature type="chain" id="PRO_5046993231" evidence="1">
    <location>
        <begin position="32"/>
        <end position="641"/>
    </location>
</feature>
<feature type="signal peptide" evidence="1">
    <location>
        <begin position="1"/>
        <end position="31"/>
    </location>
</feature>
<dbReference type="RefSeq" id="WP_161742030.1">
    <property type="nucleotide sequence ID" value="NZ_JAAAMV010000002.1"/>
</dbReference>
<keyword evidence="1" id="KW-0732">Signal</keyword>